<reference evidence="1 2" key="1">
    <citation type="submission" date="2018-06" db="EMBL/GenBank/DDBJ databases">
        <title>Genomic Encyclopedia of Archaeal and Bacterial Type Strains, Phase II (KMG-II): from individual species to whole genera.</title>
        <authorList>
            <person name="Goeker M."/>
        </authorList>
    </citation>
    <scope>NUCLEOTIDE SEQUENCE [LARGE SCALE GENOMIC DNA]</scope>
    <source>
        <strain evidence="1 2">DSM 27372</strain>
    </source>
</reference>
<evidence type="ECO:0008006" key="3">
    <source>
        <dbReference type="Google" id="ProtNLM"/>
    </source>
</evidence>
<dbReference type="AlphaFoldDB" id="A0A318UTU8"/>
<dbReference type="OrthoDB" id="676274at2"/>
<keyword evidence="2" id="KW-1185">Reference proteome</keyword>
<protein>
    <recommendedName>
        <fullName evidence="3">Pilus assembly protein HicB</fullName>
    </recommendedName>
</protein>
<evidence type="ECO:0000313" key="2">
    <source>
        <dbReference type="Proteomes" id="UP000248198"/>
    </source>
</evidence>
<sequence length="130" mass="14437">MKRIVFIVEKTSTGYSAYAKDFENIPAGTTGDTMTELRTNIVDAYNSVAEFKGWPEVTIDEITVQLDLPQFFQFYNVINISALSVRIGMSNTLLSQYIHGQKKAGPKQIARIMTGIKDLGKELASLEIAV</sequence>
<dbReference type="EMBL" id="QKLU01000003">
    <property type="protein sequence ID" value="PYF75059.1"/>
    <property type="molecule type" value="Genomic_DNA"/>
</dbReference>
<organism evidence="1 2">
    <name type="scientific">Pedobacter nutrimenti</name>
    <dbReference type="NCBI Taxonomy" id="1241337"/>
    <lineage>
        <taxon>Bacteria</taxon>
        <taxon>Pseudomonadati</taxon>
        <taxon>Bacteroidota</taxon>
        <taxon>Sphingobacteriia</taxon>
        <taxon>Sphingobacteriales</taxon>
        <taxon>Sphingobacteriaceae</taxon>
        <taxon>Pedobacter</taxon>
    </lineage>
</organism>
<gene>
    <name evidence="1" type="ORF">B0O44_103506</name>
</gene>
<evidence type="ECO:0000313" key="1">
    <source>
        <dbReference type="EMBL" id="PYF75059.1"/>
    </source>
</evidence>
<proteinExistence type="predicted"/>
<accession>A0A318UTU8</accession>
<dbReference type="Proteomes" id="UP000248198">
    <property type="component" value="Unassembled WGS sequence"/>
</dbReference>
<comment type="caution">
    <text evidence="1">The sequence shown here is derived from an EMBL/GenBank/DDBJ whole genome shotgun (WGS) entry which is preliminary data.</text>
</comment>
<name>A0A318UTU8_9SPHI</name>
<dbReference type="RefSeq" id="WP_110830060.1">
    <property type="nucleotide sequence ID" value="NZ_QKLU01000003.1"/>
</dbReference>